<dbReference type="GO" id="GO:0006357">
    <property type="term" value="P:regulation of transcription by RNA polymerase II"/>
    <property type="evidence" value="ECO:0007669"/>
    <property type="project" value="EnsemblFungi"/>
</dbReference>
<feature type="domain" description="DNA topoisomerase I eukaryotic-type" evidence="10">
    <location>
        <begin position="391"/>
        <end position="846"/>
    </location>
</feature>
<comment type="catalytic activity">
    <reaction evidence="1 6 7">
        <text>ATP-independent breakage of single-stranded DNA, followed by passage and rejoining.</text>
        <dbReference type="EC" id="5.6.2.1"/>
    </reaction>
</comment>
<protein>
    <recommendedName>
        <fullName evidence="7">DNA topoisomerase I</fullName>
        <ecNumber evidence="7">5.6.2.1</ecNumber>
    </recommendedName>
    <alternativeName>
        <fullName evidence="7">DNA topoisomerase 1</fullName>
    </alternativeName>
</protein>
<evidence type="ECO:0000256" key="7">
    <source>
        <dbReference type="RuleBase" id="RU365101"/>
    </source>
</evidence>
<evidence type="ECO:0000313" key="11">
    <source>
        <dbReference type="EMBL" id="ORZ09043.1"/>
    </source>
</evidence>
<keyword evidence="4 6" id="KW-0238">DNA-binding</keyword>
<dbReference type="FunFam" id="2.170.11.10:FF:000001">
    <property type="entry name" value="DNA topoisomerase I"/>
    <property type="match status" value="1"/>
</dbReference>
<dbReference type="InterPro" id="IPR013034">
    <property type="entry name" value="DNA_topo_DNA_db_N_dom1"/>
</dbReference>
<dbReference type="GO" id="GO:0000183">
    <property type="term" value="P:rDNA heterochromatin formation"/>
    <property type="evidence" value="ECO:0007669"/>
    <property type="project" value="EnsemblFungi"/>
</dbReference>
<evidence type="ECO:0000256" key="6">
    <source>
        <dbReference type="PROSITE-ProRule" id="PRU01382"/>
    </source>
</evidence>
<dbReference type="FunFam" id="3.90.15.10:FF:000002">
    <property type="entry name" value="DNA topoisomerase I"/>
    <property type="match status" value="1"/>
</dbReference>
<dbReference type="Gene3D" id="1.10.10.41">
    <property type="entry name" value="Yeast DNA topoisomerase - domain 1"/>
    <property type="match status" value="1"/>
</dbReference>
<dbReference type="InterPro" id="IPR013499">
    <property type="entry name" value="TopoI_euk"/>
</dbReference>
<dbReference type="InParanoid" id="A0A1Y2GGB6"/>
<feature type="compositionally biased region" description="Basic and acidic residues" evidence="9">
    <location>
        <begin position="142"/>
        <end position="152"/>
    </location>
</feature>
<dbReference type="AlphaFoldDB" id="A0A1Y2GGB6"/>
<dbReference type="GO" id="GO:0005694">
    <property type="term" value="C:chromosome"/>
    <property type="evidence" value="ECO:0007669"/>
    <property type="project" value="InterPro"/>
</dbReference>
<dbReference type="InterPro" id="IPR013500">
    <property type="entry name" value="TopoI_cat_euk"/>
</dbReference>
<dbReference type="GO" id="GO:0000019">
    <property type="term" value="P:regulation of mitotic recombination"/>
    <property type="evidence" value="ECO:0007669"/>
    <property type="project" value="EnsemblFungi"/>
</dbReference>
<dbReference type="GO" id="GO:0005739">
    <property type="term" value="C:mitochondrion"/>
    <property type="evidence" value="ECO:0007669"/>
    <property type="project" value="EnsemblFungi"/>
</dbReference>
<dbReference type="PANTHER" id="PTHR10290:SF3">
    <property type="entry name" value="DNA TOPOISOMERASE 1"/>
    <property type="match status" value="1"/>
</dbReference>
<dbReference type="GeneID" id="33568572"/>
<dbReference type="InterPro" id="IPR051062">
    <property type="entry name" value="Topoisomerase_IB"/>
</dbReference>
<dbReference type="Pfam" id="PF01028">
    <property type="entry name" value="Topoisom_I"/>
    <property type="match status" value="1"/>
</dbReference>
<feature type="region of interest" description="Disordered" evidence="9">
    <location>
        <begin position="1"/>
        <end position="233"/>
    </location>
</feature>
<dbReference type="PROSITE" id="PS00176">
    <property type="entry name" value="TOPO_IB_1"/>
    <property type="match status" value="1"/>
</dbReference>
<feature type="compositionally biased region" description="Basic residues" evidence="9">
    <location>
        <begin position="42"/>
        <end position="51"/>
    </location>
</feature>
<keyword evidence="3 6" id="KW-0799">Topoisomerase</keyword>
<dbReference type="CDD" id="cd00660">
    <property type="entry name" value="Topoisomer_IB_N"/>
    <property type="match status" value="1"/>
</dbReference>
<dbReference type="InterPro" id="IPR013030">
    <property type="entry name" value="DNA_topo_DNA_db_N_dom2"/>
</dbReference>
<evidence type="ECO:0000256" key="2">
    <source>
        <dbReference type="ARBA" id="ARBA00006645"/>
    </source>
</evidence>
<feature type="coiled-coil region" evidence="8">
    <location>
        <begin position="717"/>
        <end position="776"/>
    </location>
</feature>
<dbReference type="GO" id="GO:0006265">
    <property type="term" value="P:DNA topological change"/>
    <property type="evidence" value="ECO:0007669"/>
    <property type="project" value="UniProtKB-UniRule"/>
</dbReference>
<dbReference type="CDD" id="cd00659">
    <property type="entry name" value="Topo_IB_C"/>
    <property type="match status" value="1"/>
</dbReference>
<comment type="function">
    <text evidence="7">Releases the supercoiling and torsional tension of DNA introduced during the DNA replication and transcription by transiently cleaving and rejoining one strand of the DNA duplex. Introduces a single-strand break via transesterification at the specific target site 5'-[CT]CCTTp site in duplex DNA. The scissile phosphodiester is attacked by the catalytic tyrosine of the enzyme, resulting in the formation of a DNA-(3'-phosphotyrosyl)-enzyme intermediate and the expulsion of a 5'-OH DNA strand. The free DNA strand then undergoes passage around the unbroken strand thus removing DNA supercoils. Finally, in the religation step, the DNA 5'-OH attacks the covalent intermediate to expel the active-site tyrosine and restore the DNA phosphodiester backbone.</text>
</comment>
<dbReference type="GO" id="GO:0003677">
    <property type="term" value="F:DNA binding"/>
    <property type="evidence" value="ECO:0007669"/>
    <property type="project" value="UniProtKB-UniRule"/>
</dbReference>
<dbReference type="OrthoDB" id="47179at2759"/>
<evidence type="ECO:0000259" key="10">
    <source>
        <dbReference type="SMART" id="SM00435"/>
    </source>
</evidence>
<keyword evidence="8" id="KW-0175">Coiled coil</keyword>
<dbReference type="Gene3D" id="1.10.132.10">
    <property type="match status" value="1"/>
</dbReference>
<dbReference type="Gene3D" id="3.90.15.10">
    <property type="entry name" value="Topoisomerase I, Chain A, domain 3"/>
    <property type="match status" value="1"/>
</dbReference>
<name>A0A1Y2GGB6_9FUNG</name>
<evidence type="ECO:0000256" key="8">
    <source>
        <dbReference type="SAM" id="Coils"/>
    </source>
</evidence>
<dbReference type="Pfam" id="PF02919">
    <property type="entry name" value="Topoisom_I_N"/>
    <property type="match status" value="1"/>
</dbReference>
<gene>
    <name evidence="11" type="ORF">BCR41DRAFT_372954</name>
</gene>
<feature type="coiled-coil region" evidence="8">
    <location>
        <begin position="340"/>
        <end position="368"/>
    </location>
</feature>
<reference evidence="11 12" key="1">
    <citation type="submission" date="2016-07" db="EMBL/GenBank/DDBJ databases">
        <title>Pervasive Adenine N6-methylation of Active Genes in Fungi.</title>
        <authorList>
            <consortium name="DOE Joint Genome Institute"/>
            <person name="Mondo S.J."/>
            <person name="Dannebaum R.O."/>
            <person name="Kuo R.C."/>
            <person name="Labutti K."/>
            <person name="Haridas S."/>
            <person name="Kuo A."/>
            <person name="Salamov A."/>
            <person name="Ahrendt S.R."/>
            <person name="Lipzen A."/>
            <person name="Sullivan W."/>
            <person name="Andreopoulos W.B."/>
            <person name="Clum A."/>
            <person name="Lindquist E."/>
            <person name="Daum C."/>
            <person name="Ramamoorthy G.K."/>
            <person name="Gryganskyi A."/>
            <person name="Culley D."/>
            <person name="Magnuson J.K."/>
            <person name="James T.Y."/>
            <person name="O'Malley M.A."/>
            <person name="Stajich J.E."/>
            <person name="Spatafora J.W."/>
            <person name="Visel A."/>
            <person name="Grigoriev I.V."/>
        </authorList>
    </citation>
    <scope>NUCLEOTIDE SEQUENCE [LARGE SCALE GENOMIC DNA]</scope>
    <source>
        <strain evidence="11 12">NRRL 3116</strain>
    </source>
</reference>
<dbReference type="RefSeq" id="XP_021878670.1">
    <property type="nucleotide sequence ID" value="XM_022026729.1"/>
</dbReference>
<dbReference type="Pfam" id="PF14370">
    <property type="entry name" value="Topo_C_assoc"/>
    <property type="match status" value="1"/>
</dbReference>
<dbReference type="SMART" id="SM00435">
    <property type="entry name" value="TOPEUc"/>
    <property type="match status" value="1"/>
</dbReference>
<dbReference type="PRINTS" id="PR00416">
    <property type="entry name" value="EUTPISMRASEI"/>
</dbReference>
<dbReference type="EMBL" id="MCFF01000035">
    <property type="protein sequence ID" value="ORZ09043.1"/>
    <property type="molecule type" value="Genomic_DNA"/>
</dbReference>
<dbReference type="FunFam" id="1.10.10.41:FF:000001">
    <property type="entry name" value="DNA topoisomerase I"/>
    <property type="match status" value="1"/>
</dbReference>
<proteinExistence type="inferred from homology"/>
<dbReference type="InterPro" id="IPR025834">
    <property type="entry name" value="TopoI_C_dom"/>
</dbReference>
<evidence type="ECO:0000256" key="4">
    <source>
        <dbReference type="ARBA" id="ARBA00023125"/>
    </source>
</evidence>
<feature type="compositionally biased region" description="Low complexity" evidence="9">
    <location>
        <begin position="92"/>
        <end position="113"/>
    </location>
</feature>
<dbReference type="InterPro" id="IPR018521">
    <property type="entry name" value="TopoIB_AS"/>
</dbReference>
<comment type="caution">
    <text evidence="11">The sequence shown here is derived from an EMBL/GenBank/DDBJ whole genome shotgun (WGS) entry which is preliminary data.</text>
</comment>
<dbReference type="InterPro" id="IPR001631">
    <property type="entry name" value="TopoI"/>
</dbReference>
<dbReference type="GO" id="GO:0005730">
    <property type="term" value="C:nucleolus"/>
    <property type="evidence" value="ECO:0007669"/>
    <property type="project" value="EnsemblFungi"/>
</dbReference>
<keyword evidence="5 6" id="KW-0413">Isomerase</keyword>
<dbReference type="InterPro" id="IPR008336">
    <property type="entry name" value="TopoI_DNA-bd_euk"/>
</dbReference>
<comment type="similarity">
    <text evidence="2 6 7">Belongs to the type IB topoisomerase family.</text>
</comment>
<feature type="active site" description="O-(3'-phospho-DNA)-tyrosine intermediate" evidence="6">
    <location>
        <position position="832"/>
    </location>
</feature>
<dbReference type="STRING" id="64571.A0A1Y2GGB6"/>
<dbReference type="Proteomes" id="UP000193648">
    <property type="component" value="Unassembled WGS sequence"/>
</dbReference>
<evidence type="ECO:0000256" key="9">
    <source>
        <dbReference type="SAM" id="MobiDB-lite"/>
    </source>
</evidence>
<dbReference type="FunCoup" id="A0A1Y2GGB6">
    <property type="interactions" value="333"/>
</dbReference>
<dbReference type="EC" id="5.6.2.1" evidence="7"/>
<dbReference type="PROSITE" id="PS52038">
    <property type="entry name" value="TOPO_IB_2"/>
    <property type="match status" value="1"/>
</dbReference>
<dbReference type="InterPro" id="IPR036202">
    <property type="entry name" value="TopoI_DNA-bd_euk_N_sf"/>
</dbReference>
<dbReference type="SUPFAM" id="SSF56741">
    <property type="entry name" value="Eukaryotic DNA topoisomerase I, N-terminal DNA-binding fragment"/>
    <property type="match status" value="1"/>
</dbReference>
<sequence length="873" mass="99612">MSDSEDMPLAERKKQIINNNNNHHSTDDDNIDSGSDSDTPLGKRKRPPVRKKVIDDDDDDGDYQSSDSAAPLSKRTRPDIKRSSYKEESDDASYGSPSVSKKSSSSLSDAGESSDSDTPLAAKKKPVAKASTNGSSNGTARVKKEPKYKEESSSDSDVPLSKKSSTSSKTKAKPSKSIKVKEEPEEPTLGKSKSAIDSKQTSSKKRIKDEPDSKSNAKRIKKEEEEADEEEEHAWWLQERENEDDSVKWKTLVHNGVYFPPPYVPHGVKMKYDGKPVTLAPEVEEVASFFGALLYTEHAENPVFQQNFFKDFSKLAKKHKTVPEITSFGKCDFTPLYEHFQNEKEKKKNMTKEEKNAQKAEKQALEEHYGVCYLDGRKEKVGNFRIEPPGLFRGRGKHPKTGCLKLRVMPEQVTLNLSKDAPIPKAPEGHKWGKIVHDDTKTWLATWKENVNDSTKYVFLAAGSSLKGQSDFKKFETARELKKCVADIRKAYMTDLKDKKMFIRQRATAMYLIDRLALRAGNEKGEDEADTVGCCSLRYEHVTLEKPNLLHLDFLGKDSIRFQKTMEVDEQVFKNIRLFKREPAQEGDELFDRLKTSELNKHLQSLMKGLTAKVFRTYNASFTFQDQLKKLTPANGTVAEKLLAYNRANREVAVLCNHQRAVSKGHALQMDKIVDKIRALKYQKMKLKRTILTLEPKLKKKRPELLEPESDLEEDWIIEYEAQLMEKEREKIKLKFDKENEKRKENKEKPLSAKELKEMLKEVDAREKELAKERKTGVVPGSKGATVEKCDAQMLKLDDRIAATRTTMVDKVGFCIAEENKQTALSTSKINYIDPRISAAWCQKYDVPLEKIFTKTLREKFKWAMTVDGNWEF</sequence>
<dbReference type="GO" id="GO:0006368">
    <property type="term" value="P:transcription elongation by RNA polymerase II"/>
    <property type="evidence" value="ECO:0007669"/>
    <property type="project" value="EnsemblFungi"/>
</dbReference>
<dbReference type="GO" id="GO:0007076">
    <property type="term" value="P:mitotic chromosome condensation"/>
    <property type="evidence" value="ECO:0007669"/>
    <property type="project" value="EnsemblFungi"/>
</dbReference>
<keyword evidence="12" id="KW-1185">Reference proteome</keyword>
<accession>A0A1Y2GGB6</accession>
<evidence type="ECO:0000256" key="1">
    <source>
        <dbReference type="ARBA" id="ARBA00000213"/>
    </source>
</evidence>
<dbReference type="GO" id="GO:0007097">
    <property type="term" value="P:nuclear migration"/>
    <property type="evidence" value="ECO:0007669"/>
    <property type="project" value="EnsemblFungi"/>
</dbReference>
<dbReference type="GO" id="GO:0003917">
    <property type="term" value="F:DNA topoisomerase type I (single strand cut, ATP-independent) activity"/>
    <property type="evidence" value="ECO:0007669"/>
    <property type="project" value="UniProtKB-UniRule"/>
</dbReference>
<dbReference type="InterPro" id="IPR014727">
    <property type="entry name" value="TopoI_cat_a/b-sub_euk"/>
</dbReference>
<dbReference type="InterPro" id="IPR014711">
    <property type="entry name" value="TopoI_cat_a-hlx-sub_euk"/>
</dbReference>
<dbReference type="InterPro" id="IPR011010">
    <property type="entry name" value="DNA_brk_join_enz"/>
</dbReference>
<feature type="compositionally biased region" description="Basic and acidic residues" evidence="9">
    <location>
        <begin position="76"/>
        <end position="87"/>
    </location>
</feature>
<dbReference type="GO" id="GO:0006271">
    <property type="term" value="P:DNA strand elongation involved in DNA replication"/>
    <property type="evidence" value="ECO:0007669"/>
    <property type="project" value="EnsemblFungi"/>
</dbReference>
<evidence type="ECO:0000256" key="3">
    <source>
        <dbReference type="ARBA" id="ARBA00023029"/>
    </source>
</evidence>
<evidence type="ECO:0000313" key="12">
    <source>
        <dbReference type="Proteomes" id="UP000193648"/>
    </source>
</evidence>
<dbReference type="GO" id="GO:0009303">
    <property type="term" value="P:rRNA transcription"/>
    <property type="evidence" value="ECO:0007669"/>
    <property type="project" value="EnsemblFungi"/>
</dbReference>
<evidence type="ECO:0000256" key="5">
    <source>
        <dbReference type="ARBA" id="ARBA00023235"/>
    </source>
</evidence>
<dbReference type="SUPFAM" id="SSF56349">
    <property type="entry name" value="DNA breaking-rejoining enzymes"/>
    <property type="match status" value="1"/>
</dbReference>
<dbReference type="PANTHER" id="PTHR10290">
    <property type="entry name" value="DNA TOPOISOMERASE I"/>
    <property type="match status" value="1"/>
</dbReference>
<organism evidence="11 12">
    <name type="scientific">Lobosporangium transversale</name>
    <dbReference type="NCBI Taxonomy" id="64571"/>
    <lineage>
        <taxon>Eukaryota</taxon>
        <taxon>Fungi</taxon>
        <taxon>Fungi incertae sedis</taxon>
        <taxon>Mucoromycota</taxon>
        <taxon>Mortierellomycotina</taxon>
        <taxon>Mortierellomycetes</taxon>
        <taxon>Mortierellales</taxon>
        <taxon>Mortierellaceae</taxon>
        <taxon>Lobosporangium</taxon>
    </lineage>
</organism>
<dbReference type="Gene3D" id="2.170.11.10">
    <property type="entry name" value="DNA Topoisomerase I, domain 2"/>
    <property type="match status" value="1"/>
</dbReference>